<gene>
    <name evidence="2" type="ORF">G6N73_30640</name>
</gene>
<evidence type="ECO:0000313" key="3">
    <source>
        <dbReference type="Proteomes" id="UP001642900"/>
    </source>
</evidence>
<protein>
    <recommendedName>
        <fullName evidence="1">ABC-type glycine betaine transport system substrate-binding domain-containing protein</fullName>
    </recommendedName>
</protein>
<organism evidence="2 3">
    <name type="scientific">Allomesorhizobium camelthorni</name>
    <dbReference type="NCBI Taxonomy" id="475069"/>
    <lineage>
        <taxon>Bacteria</taxon>
        <taxon>Pseudomonadati</taxon>
        <taxon>Pseudomonadota</taxon>
        <taxon>Alphaproteobacteria</taxon>
        <taxon>Hyphomicrobiales</taxon>
        <taxon>Phyllobacteriaceae</taxon>
        <taxon>Allomesorhizobium</taxon>
    </lineage>
</organism>
<evidence type="ECO:0000259" key="1">
    <source>
        <dbReference type="Pfam" id="PF04069"/>
    </source>
</evidence>
<comment type="caution">
    <text evidence="2">The sequence shown here is derived from an EMBL/GenBank/DDBJ whole genome shotgun (WGS) entry which is preliminary data.</text>
</comment>
<accession>A0A6G4WME0</accession>
<name>A0A6G4WME0_9HYPH</name>
<proteinExistence type="predicted"/>
<evidence type="ECO:0000313" key="2">
    <source>
        <dbReference type="EMBL" id="NGO55353.1"/>
    </source>
</evidence>
<reference evidence="2 3" key="1">
    <citation type="submission" date="2020-02" db="EMBL/GenBank/DDBJ databases">
        <title>Genome sequence of strain CCNWXJ40-4.</title>
        <authorList>
            <person name="Gao J."/>
            <person name="Sun J."/>
        </authorList>
    </citation>
    <scope>NUCLEOTIDE SEQUENCE [LARGE SCALE GENOMIC DNA]</scope>
    <source>
        <strain evidence="2 3">CCNWXJ 40-4</strain>
    </source>
</reference>
<dbReference type="SUPFAM" id="SSF53850">
    <property type="entry name" value="Periplasmic binding protein-like II"/>
    <property type="match status" value="1"/>
</dbReference>
<keyword evidence="3" id="KW-1185">Reference proteome</keyword>
<sequence>MCDLEKLAVFWQPHWAVSNYDLKFVDLPRGTPEFYSDPAYVPNPDVTGDCDFLPTRVFKTVWPGFEDKWPAAYEVLKGFTLSTDAQQRLMGTVDVDGRAIDAVTSEWVNGTSPFGGRSWMQQSSKATEHVSAQFLSSRFL</sequence>
<dbReference type="GO" id="GO:0043190">
    <property type="term" value="C:ATP-binding cassette (ABC) transporter complex"/>
    <property type="evidence" value="ECO:0007669"/>
    <property type="project" value="InterPro"/>
</dbReference>
<dbReference type="Gene3D" id="3.40.190.10">
    <property type="entry name" value="Periplasmic binding protein-like II"/>
    <property type="match status" value="1"/>
</dbReference>
<dbReference type="Gene3D" id="3.40.190.100">
    <property type="entry name" value="Glycine betaine-binding periplasmic protein, domain 2"/>
    <property type="match status" value="1"/>
</dbReference>
<dbReference type="AlphaFoldDB" id="A0A6G4WME0"/>
<dbReference type="EMBL" id="JAAKZF010000094">
    <property type="protein sequence ID" value="NGO55353.1"/>
    <property type="molecule type" value="Genomic_DNA"/>
</dbReference>
<dbReference type="Proteomes" id="UP001642900">
    <property type="component" value="Unassembled WGS sequence"/>
</dbReference>
<feature type="domain" description="ABC-type glycine betaine transport system substrate-binding" evidence="1">
    <location>
        <begin position="8"/>
        <end position="109"/>
    </location>
</feature>
<dbReference type="InterPro" id="IPR007210">
    <property type="entry name" value="ABC_Gly_betaine_transp_sub-bd"/>
</dbReference>
<dbReference type="Pfam" id="PF04069">
    <property type="entry name" value="OpuAC"/>
    <property type="match status" value="1"/>
</dbReference>
<dbReference type="GO" id="GO:0022857">
    <property type="term" value="F:transmembrane transporter activity"/>
    <property type="evidence" value="ECO:0007669"/>
    <property type="project" value="InterPro"/>
</dbReference>